<feature type="binding site" evidence="3">
    <location>
        <position position="103"/>
    </location>
    <ligand>
        <name>Zn(2+)</name>
        <dbReference type="ChEBI" id="CHEBI:29105"/>
        <label>1</label>
    </ligand>
</feature>
<name>A0A1I5DHS5_9HYPH</name>
<dbReference type="PANTHER" id="PTHR32494">
    <property type="entry name" value="ALLANTOATE DEIMINASE-RELATED"/>
    <property type="match status" value="1"/>
</dbReference>
<evidence type="ECO:0000256" key="2">
    <source>
        <dbReference type="ARBA" id="ARBA00022801"/>
    </source>
</evidence>
<dbReference type="SUPFAM" id="SSF55031">
    <property type="entry name" value="Bacterial exopeptidase dimerisation domain"/>
    <property type="match status" value="1"/>
</dbReference>
<keyword evidence="3" id="KW-0479">Metal-binding</keyword>
<reference evidence="4 5" key="1">
    <citation type="submission" date="2016-10" db="EMBL/GenBank/DDBJ databases">
        <authorList>
            <person name="de Groot N.N."/>
        </authorList>
    </citation>
    <scope>NUCLEOTIDE SEQUENCE [LARGE SCALE GENOMIC DNA]</scope>
    <source>
        <strain evidence="4 5">CGMCC 1.9157</strain>
    </source>
</reference>
<keyword evidence="3" id="KW-0862">Zinc</keyword>
<feature type="binding site" evidence="3">
    <location>
        <position position="403"/>
    </location>
    <ligand>
        <name>Zn(2+)</name>
        <dbReference type="ChEBI" id="CHEBI:29105"/>
        <label>2</label>
    </ligand>
</feature>
<feature type="binding site" evidence="3">
    <location>
        <position position="138"/>
    </location>
    <ligand>
        <name>Zn(2+)</name>
        <dbReference type="ChEBI" id="CHEBI:29105"/>
        <label>2</label>
    </ligand>
</feature>
<dbReference type="InterPro" id="IPR002933">
    <property type="entry name" value="Peptidase_M20"/>
</dbReference>
<evidence type="ECO:0000313" key="4">
    <source>
        <dbReference type="EMBL" id="SFN98772.1"/>
    </source>
</evidence>
<feature type="binding site" evidence="3">
    <location>
        <position position="205"/>
    </location>
    <ligand>
        <name>Zn(2+)</name>
        <dbReference type="ChEBI" id="CHEBI:29105"/>
        <label>1</label>
    </ligand>
</feature>
<feature type="binding site" evidence="3">
    <location>
        <position position="92"/>
    </location>
    <ligand>
        <name>Zn(2+)</name>
        <dbReference type="ChEBI" id="CHEBI:29105"/>
        <label>1</label>
    </ligand>
</feature>
<proteinExistence type="inferred from homology"/>
<dbReference type="SUPFAM" id="SSF53187">
    <property type="entry name" value="Zn-dependent exopeptidases"/>
    <property type="match status" value="1"/>
</dbReference>
<evidence type="ECO:0000256" key="3">
    <source>
        <dbReference type="PIRSR" id="PIRSR001235-1"/>
    </source>
</evidence>
<dbReference type="InterPro" id="IPR036264">
    <property type="entry name" value="Bact_exopeptidase_dim_dom"/>
</dbReference>
<organism evidence="4 5">
    <name type="scientific">Cohaesibacter marisflavi</name>
    <dbReference type="NCBI Taxonomy" id="655353"/>
    <lineage>
        <taxon>Bacteria</taxon>
        <taxon>Pseudomonadati</taxon>
        <taxon>Pseudomonadota</taxon>
        <taxon>Alphaproteobacteria</taxon>
        <taxon>Hyphomicrobiales</taxon>
        <taxon>Cohaesibacteraceae</taxon>
    </lineage>
</organism>
<dbReference type="STRING" id="655353.SAMN04488056_102610"/>
<protein>
    <submittedName>
        <fullName evidence="4">N-carbamoyl-L-amino-acid hydrolase</fullName>
    </submittedName>
</protein>
<accession>A0A1I5DHS5</accession>
<evidence type="ECO:0000256" key="1">
    <source>
        <dbReference type="ARBA" id="ARBA00006153"/>
    </source>
</evidence>
<gene>
    <name evidence="4" type="ORF">SAMN04488056_102610</name>
</gene>
<dbReference type="AlphaFoldDB" id="A0A1I5DHS5"/>
<evidence type="ECO:0000313" key="5">
    <source>
        <dbReference type="Proteomes" id="UP000199236"/>
    </source>
</evidence>
<dbReference type="RefSeq" id="WP_244544613.1">
    <property type="nucleotide sequence ID" value="NZ_FOVR01000002.1"/>
</dbReference>
<dbReference type="GO" id="GO:0016813">
    <property type="term" value="F:hydrolase activity, acting on carbon-nitrogen (but not peptide) bonds, in linear amidines"/>
    <property type="evidence" value="ECO:0007669"/>
    <property type="project" value="InterPro"/>
</dbReference>
<dbReference type="PANTHER" id="PTHR32494:SF5">
    <property type="entry name" value="ALLANTOATE AMIDOHYDROLASE"/>
    <property type="match status" value="1"/>
</dbReference>
<dbReference type="Pfam" id="PF01546">
    <property type="entry name" value="Peptidase_M20"/>
    <property type="match status" value="1"/>
</dbReference>
<feature type="binding site" evidence="3">
    <location>
        <position position="103"/>
    </location>
    <ligand>
        <name>Zn(2+)</name>
        <dbReference type="ChEBI" id="CHEBI:29105"/>
        <label>2</label>
    </ligand>
</feature>
<dbReference type="GO" id="GO:0046872">
    <property type="term" value="F:metal ion binding"/>
    <property type="evidence" value="ECO:0007669"/>
    <property type="project" value="UniProtKB-KW"/>
</dbReference>
<keyword evidence="2 4" id="KW-0378">Hydrolase</keyword>
<dbReference type="Proteomes" id="UP000199236">
    <property type="component" value="Unassembled WGS sequence"/>
</dbReference>
<dbReference type="PIRSF" id="PIRSF001235">
    <property type="entry name" value="Amidase_carbamoylase"/>
    <property type="match status" value="1"/>
</dbReference>
<dbReference type="Gene3D" id="3.30.70.360">
    <property type="match status" value="1"/>
</dbReference>
<dbReference type="InterPro" id="IPR010158">
    <property type="entry name" value="Amidase_Cbmase"/>
</dbReference>
<keyword evidence="5" id="KW-1185">Reference proteome</keyword>
<dbReference type="Gene3D" id="3.40.630.10">
    <property type="entry name" value="Zn peptidases"/>
    <property type="match status" value="1"/>
</dbReference>
<comment type="similarity">
    <text evidence="1">Belongs to the peptidase M20 family.</text>
</comment>
<sequence length="430" mass="46128">MTMVSMTQSPALTAADYEAMAAQLFDDIAAFSADTQGISRPAFSDLETKTLAYLEQFGLSHGLTVTYDAGQNALFSLPCDAEADAFVLVGSHVDTVPQGGNFDGLAGVIAGLMCLVRAQSEGTSFARPVKVLAMRAEESAWFGPCYIASKALLGRLSEAELRTRHKGDNQTLDAHMESIGIDMAPVRDGTPLMDASSVLAYIELHIEQGPLLVQKDLPAAVVSGIRGNFRYKTIRCVGEAGHSGAVPRAFRRDPVLAMADLLTRLDESWLTVVQLGDDLVLTSGMISTDVERHALSRIPDQVDFSLDVRSQNATVLDGMHDLLAQDIRTIERERKVRFELGEKLSTAPALCDPAIVEAMSGAMQQVGLEPFIMPSGGGHDAAVFANAGVPTGMVFVRNRNGSHNPAEAMDVSDFMIASEIIYAYLMDAQG</sequence>
<dbReference type="NCBIfam" id="TIGR01879">
    <property type="entry name" value="hydantase"/>
    <property type="match status" value="1"/>
</dbReference>
<comment type="cofactor">
    <cofactor evidence="3">
        <name>Zn(2+)</name>
        <dbReference type="ChEBI" id="CHEBI:29105"/>
    </cofactor>
    <text evidence="3">Binds 2 Zn(2+) ions per subunit.</text>
</comment>
<dbReference type="EMBL" id="FOVR01000002">
    <property type="protein sequence ID" value="SFN98772.1"/>
    <property type="molecule type" value="Genomic_DNA"/>
</dbReference>